<evidence type="ECO:0000313" key="2">
    <source>
        <dbReference type="EMBL" id="EJK74307.1"/>
    </source>
</evidence>
<feature type="region of interest" description="Disordered" evidence="1">
    <location>
        <begin position="152"/>
        <end position="178"/>
    </location>
</feature>
<sequence length="579" mass="64506">MPSIPMALGQTSDLFRSPMINSQSYTLRCGRGTPRYRAVGQPQQDPHKSFNSILCKRPPALAIFYVPPTIPCTRTTRLSKVSLGARSWIEASNLPENLSELRAHLAPCAPPESSEVECPVLAVKNMWRGLSLRVAAVVFIVQLAGRPGVSCDRSKDITGDSSSADESSDDDQFEDSGIHSLTDEEIIRTFPSLSLDEILPRLIQYGNTIFQRMEWNHAVLQMQREGNEFDADSPVSFGELLDAGTGPTSLSWIASVLHRERLISAVAEYLDSSSSEDDDSEDDEYEMHTFLTSGRPCREAFYKSDYSSVNADSFDTNEDPASKCIPRVTMLNFTAITASPFMRRDTLKTASRFGILSDPAKEILVGNWQDPGFLEGRKYDTILADYLLGAVDGFAPYFQDKLFGRLSQHLKPGGRLYISGLNPIPEELDGPGDVFCRITKVRKAVLEIVASNDITDQTKVRDACIKLAGDRTYREYPPEWVIRQLERAGLLIVDIRKYPIKHEAQHMIMQINVARSKLSRFPSRDLAATMAELLDSYEDEVWEVTDDGPLTISFNYVIAAEMPSGSIQNKESSGSKDEL</sequence>
<dbReference type="InterPro" id="IPR029063">
    <property type="entry name" value="SAM-dependent_MTases_sf"/>
</dbReference>
<evidence type="ECO:0000256" key="1">
    <source>
        <dbReference type="SAM" id="MobiDB-lite"/>
    </source>
</evidence>
<dbReference type="AlphaFoldDB" id="K0TPA5"/>
<dbReference type="Proteomes" id="UP000266841">
    <property type="component" value="Unassembled WGS sequence"/>
</dbReference>
<proteinExistence type="predicted"/>
<evidence type="ECO:0000313" key="3">
    <source>
        <dbReference type="Proteomes" id="UP000266841"/>
    </source>
</evidence>
<organism evidence="2 3">
    <name type="scientific">Thalassiosira oceanica</name>
    <name type="common">Marine diatom</name>
    <dbReference type="NCBI Taxonomy" id="159749"/>
    <lineage>
        <taxon>Eukaryota</taxon>
        <taxon>Sar</taxon>
        <taxon>Stramenopiles</taxon>
        <taxon>Ochrophyta</taxon>
        <taxon>Bacillariophyta</taxon>
        <taxon>Coscinodiscophyceae</taxon>
        <taxon>Thalassiosirophycidae</taxon>
        <taxon>Thalassiosirales</taxon>
        <taxon>Thalassiosiraceae</taxon>
        <taxon>Thalassiosira</taxon>
    </lineage>
</organism>
<protein>
    <submittedName>
        <fullName evidence="2">Uncharacterized protein</fullName>
    </submittedName>
</protein>
<dbReference type="Gene3D" id="3.40.50.150">
    <property type="entry name" value="Vaccinia Virus protein VP39"/>
    <property type="match status" value="1"/>
</dbReference>
<comment type="caution">
    <text evidence="2">The sequence shown here is derived from an EMBL/GenBank/DDBJ whole genome shotgun (WGS) entry which is preliminary data.</text>
</comment>
<accession>K0TPA5</accession>
<dbReference type="eggNOG" id="ENOG502RZZT">
    <property type="taxonomic scope" value="Eukaryota"/>
</dbReference>
<dbReference type="OrthoDB" id="429136at2759"/>
<name>K0TPA5_THAOC</name>
<dbReference type="CDD" id="cd02440">
    <property type="entry name" value="AdoMet_MTases"/>
    <property type="match status" value="1"/>
</dbReference>
<reference evidence="2 3" key="1">
    <citation type="journal article" date="2012" name="Genome Biol.">
        <title>Genome and low-iron response of an oceanic diatom adapted to chronic iron limitation.</title>
        <authorList>
            <person name="Lommer M."/>
            <person name="Specht M."/>
            <person name="Roy A.S."/>
            <person name="Kraemer L."/>
            <person name="Andreson R."/>
            <person name="Gutowska M.A."/>
            <person name="Wolf J."/>
            <person name="Bergner S.V."/>
            <person name="Schilhabel M.B."/>
            <person name="Klostermeier U.C."/>
            <person name="Beiko R.G."/>
            <person name="Rosenstiel P."/>
            <person name="Hippler M."/>
            <person name="Laroche J."/>
        </authorList>
    </citation>
    <scope>NUCLEOTIDE SEQUENCE [LARGE SCALE GENOMIC DNA]</scope>
    <source>
        <strain evidence="2 3">CCMP1005</strain>
    </source>
</reference>
<dbReference type="SUPFAM" id="SSF53335">
    <property type="entry name" value="S-adenosyl-L-methionine-dependent methyltransferases"/>
    <property type="match status" value="1"/>
</dbReference>
<dbReference type="EMBL" id="AGNL01003798">
    <property type="protein sequence ID" value="EJK74307.1"/>
    <property type="molecule type" value="Genomic_DNA"/>
</dbReference>
<gene>
    <name evidence="2" type="ORF">THAOC_04024</name>
</gene>
<keyword evidence="3" id="KW-1185">Reference proteome</keyword>